<dbReference type="ExpressionAtlas" id="A0A2K3DTI9">
    <property type="expression patterns" value="baseline and differential"/>
</dbReference>
<feature type="compositionally biased region" description="Basic and acidic residues" evidence="1">
    <location>
        <begin position="203"/>
        <end position="218"/>
    </location>
</feature>
<dbReference type="PANTHER" id="PTHR15572:SF0">
    <property type="entry name" value="GLUTAMINE-RICH PROTEIN-RELATED"/>
    <property type="match status" value="1"/>
</dbReference>
<proteinExistence type="predicted"/>
<feature type="compositionally biased region" description="Basic residues" evidence="1">
    <location>
        <begin position="619"/>
        <end position="629"/>
    </location>
</feature>
<feature type="region of interest" description="Disordered" evidence="1">
    <location>
        <begin position="170"/>
        <end position="504"/>
    </location>
</feature>
<feature type="compositionally biased region" description="Low complexity" evidence="1">
    <location>
        <begin position="232"/>
        <end position="262"/>
    </location>
</feature>
<dbReference type="Proteomes" id="UP000006906">
    <property type="component" value="Chromosome 4"/>
</dbReference>
<feature type="compositionally biased region" description="Low complexity" evidence="1">
    <location>
        <begin position="394"/>
        <end position="458"/>
    </location>
</feature>
<dbReference type="PaxDb" id="3055-EDO97662"/>
<feature type="region of interest" description="Disordered" evidence="1">
    <location>
        <begin position="1"/>
        <end position="94"/>
    </location>
</feature>
<feature type="region of interest" description="Disordered" evidence="1">
    <location>
        <begin position="959"/>
        <end position="1020"/>
    </location>
</feature>
<feature type="region of interest" description="Disordered" evidence="1">
    <location>
        <begin position="1159"/>
        <end position="1190"/>
    </location>
</feature>
<feature type="compositionally biased region" description="Polar residues" evidence="1">
    <location>
        <begin position="959"/>
        <end position="987"/>
    </location>
</feature>
<feature type="region of interest" description="Disordered" evidence="1">
    <location>
        <begin position="849"/>
        <end position="889"/>
    </location>
</feature>
<feature type="compositionally biased region" description="Low complexity" evidence="1">
    <location>
        <begin position="1010"/>
        <end position="1020"/>
    </location>
</feature>
<dbReference type="KEGG" id="cre:CHLRE_04g217947v5"/>
<dbReference type="GO" id="GO:0016514">
    <property type="term" value="C:SWI/SNF complex"/>
    <property type="evidence" value="ECO:0000318"/>
    <property type="project" value="GO_Central"/>
</dbReference>
<evidence type="ECO:0000256" key="1">
    <source>
        <dbReference type="SAM" id="MobiDB-lite"/>
    </source>
</evidence>
<name>A0A2K3DTI9_CHLRE</name>
<protein>
    <submittedName>
        <fullName evidence="2">Uncharacterized protein</fullName>
    </submittedName>
</protein>
<dbReference type="RefSeq" id="XP_042925037.1">
    <property type="nucleotide sequence ID" value="XM_043061781.1"/>
</dbReference>
<feature type="compositionally biased region" description="Gly residues" evidence="1">
    <location>
        <begin position="701"/>
        <end position="721"/>
    </location>
</feature>
<feature type="compositionally biased region" description="Low complexity" evidence="1">
    <location>
        <begin position="469"/>
        <end position="491"/>
    </location>
</feature>
<organism evidence="2 3">
    <name type="scientific">Chlamydomonas reinhardtii</name>
    <name type="common">Chlamydomonas smithii</name>
    <dbReference type="NCBI Taxonomy" id="3055"/>
    <lineage>
        <taxon>Eukaryota</taxon>
        <taxon>Viridiplantae</taxon>
        <taxon>Chlorophyta</taxon>
        <taxon>core chlorophytes</taxon>
        <taxon>Chlorophyceae</taxon>
        <taxon>CS clade</taxon>
        <taxon>Chlamydomonadales</taxon>
        <taxon>Chlamydomonadaceae</taxon>
        <taxon>Chlamydomonas</taxon>
    </lineage>
</organism>
<dbReference type="Gramene" id="PNW83846">
    <property type="protein sequence ID" value="PNW83846"/>
    <property type="gene ID" value="CHLRE_04g217947v5"/>
</dbReference>
<feature type="compositionally biased region" description="Gly residues" evidence="1">
    <location>
        <begin position="292"/>
        <end position="323"/>
    </location>
</feature>
<dbReference type="AlphaFoldDB" id="A0A2K3DTI9"/>
<sequence length="1190" mass="118481">MKEDCNADGSEQRLGPVWPAGEGRLMLKPAEEGRTQPMRLLDELSLSGGAAPLRPRPSGATADSPSPSALLAPPPPQSVHTADSSERKDAAQGALAVGEAAAAVGGGAPKADRAVNGSGNGSAAVALGQPALDIALRRTSIQAPAAAAAEAAAPAGAVAAAAVDLAAPDAPNFARGSRTDSSGCEDAPSLGWRSGGCGSGVEGRQRHEFEARVPRDPRPPQQQPQPQPQQRPLPSQQAGSFASTLAAGAPAGKAVVPTANTAAPPPPAAAGSQRQPFLQLSRSDSTTEDDSSGGGGGNYGSHGGVGGCGGGGGGGCGGGGGGGFPPPQPLPRHRSEAQPHVQVPLRLSNEGFAVLSGGSGAAGVGHGERHDARMGTGRGFGAAATEIERRHGRVGAPAASVAADARTPSNGLPQRQSSQGIQQEQPQSQSQPPLQQQQQLRWQQPQQQQQQRQQPQPLAGSPWTTSSSAAAAAAAAVALQQQQQKQQQQQRRPPPGLVPLPAGAAAPRFLSTPAADSVRSHQQQQQQLPQRRLSGPAMVVVSGAVGAPLPLVAGVGGYGTAYAAHAATPAAAAAAGSGRSGGDCVDQLQGRRRSAADVAAEEEAMWGEHAAEALLSRQQHQKQHQHQHQHQLQTQLQQHEDMFRRRSSMSGGLGLGGLGSSSSPQSGGMGGAAANGVAHQGALQAGRAAANVAVAVAASGSRGGGYDAGAGGDGDGGGGVRGQQRRDSNATVGSLPLSISPLAESAGRSSRSTQQYAQAAPKLGVLRPSSGLAAGAPPAPLAVDETKSVAAAAAQLPLSARGLELVALGRALAERLCRVRASKARLAALESTITAELTSVRSELAGCVAQAAEQQRQPQLQAPHGPPHHAPGPAGRPQQLQQSLTSAADPGSLAWREDAERFLREAGSSAPVSSFGAATSGAGVVGSSGQPIRRSSGTGSGSSLGAASMPLLPASTASLTAVSTRTPSSGAALTRPSISNGRPFSSPLSPPVDVAGDLLSRRRPSDGRPAAAVAADAADVGGTERTAAGLRLQPAAAAAAAAGALPAPAPAPTPATARPGPTHHADEAVAAIAARREASHGLAAVGPAVGTAGRSEDASLGDVLRWLLALSKGGEAAEPAAAAAAAALARAAGGTAFAGTDEGAGLGASAMAAATLQTLLKPVRPREEDEPETDWPEHAQRPAKRARDLP</sequence>
<feature type="region of interest" description="Disordered" evidence="1">
    <location>
        <begin position="1043"/>
        <end position="1063"/>
    </location>
</feature>
<evidence type="ECO:0000313" key="2">
    <source>
        <dbReference type="EMBL" id="PNW83846.1"/>
    </source>
</evidence>
<reference evidence="2 3" key="1">
    <citation type="journal article" date="2007" name="Science">
        <title>The Chlamydomonas genome reveals the evolution of key animal and plant functions.</title>
        <authorList>
            <person name="Merchant S.S."/>
            <person name="Prochnik S.E."/>
            <person name="Vallon O."/>
            <person name="Harris E.H."/>
            <person name="Karpowicz S.J."/>
            <person name="Witman G.B."/>
            <person name="Terry A."/>
            <person name="Salamov A."/>
            <person name="Fritz-Laylin L.K."/>
            <person name="Marechal-Drouard L."/>
            <person name="Marshall W.F."/>
            <person name="Qu L.H."/>
            <person name="Nelson D.R."/>
            <person name="Sanderfoot A.A."/>
            <person name="Spalding M.H."/>
            <person name="Kapitonov V.V."/>
            <person name="Ren Q."/>
            <person name="Ferris P."/>
            <person name="Lindquist E."/>
            <person name="Shapiro H."/>
            <person name="Lucas S.M."/>
            <person name="Grimwood J."/>
            <person name="Schmutz J."/>
            <person name="Cardol P."/>
            <person name="Cerutti H."/>
            <person name="Chanfreau G."/>
            <person name="Chen C.L."/>
            <person name="Cognat V."/>
            <person name="Croft M.T."/>
            <person name="Dent R."/>
            <person name="Dutcher S."/>
            <person name="Fernandez E."/>
            <person name="Fukuzawa H."/>
            <person name="Gonzalez-Ballester D."/>
            <person name="Gonzalez-Halphen D."/>
            <person name="Hallmann A."/>
            <person name="Hanikenne M."/>
            <person name="Hippler M."/>
            <person name="Inwood W."/>
            <person name="Jabbari K."/>
            <person name="Kalanon M."/>
            <person name="Kuras R."/>
            <person name="Lefebvre P.A."/>
            <person name="Lemaire S.D."/>
            <person name="Lobanov A.V."/>
            <person name="Lohr M."/>
            <person name="Manuell A."/>
            <person name="Meier I."/>
            <person name="Mets L."/>
            <person name="Mittag M."/>
            <person name="Mittelmeier T."/>
            <person name="Moroney J.V."/>
            <person name="Moseley J."/>
            <person name="Napoli C."/>
            <person name="Nedelcu A.M."/>
            <person name="Niyogi K."/>
            <person name="Novoselov S.V."/>
            <person name="Paulsen I.T."/>
            <person name="Pazour G."/>
            <person name="Purton S."/>
            <person name="Ral J.P."/>
            <person name="Riano-Pachon D.M."/>
            <person name="Riekhof W."/>
            <person name="Rymarquis L."/>
            <person name="Schroda M."/>
            <person name="Stern D."/>
            <person name="Umen J."/>
            <person name="Willows R."/>
            <person name="Wilson N."/>
            <person name="Zimmer S.L."/>
            <person name="Allmer J."/>
            <person name="Balk J."/>
            <person name="Bisova K."/>
            <person name="Chen C.J."/>
            <person name="Elias M."/>
            <person name="Gendler K."/>
            <person name="Hauser C."/>
            <person name="Lamb M.R."/>
            <person name="Ledford H."/>
            <person name="Long J.C."/>
            <person name="Minagawa J."/>
            <person name="Page M.D."/>
            <person name="Pan J."/>
            <person name="Pootakham W."/>
            <person name="Roje S."/>
            <person name="Rose A."/>
            <person name="Stahlberg E."/>
            <person name="Terauchi A.M."/>
            <person name="Yang P."/>
            <person name="Ball S."/>
            <person name="Bowler C."/>
            <person name="Dieckmann C.L."/>
            <person name="Gladyshev V.N."/>
            <person name="Green P."/>
            <person name="Jorgensen R."/>
            <person name="Mayfield S."/>
            <person name="Mueller-Roeber B."/>
            <person name="Rajamani S."/>
            <person name="Sayre R.T."/>
            <person name="Brokstein P."/>
            <person name="Dubchak I."/>
            <person name="Goodstein D."/>
            <person name="Hornick L."/>
            <person name="Huang Y.W."/>
            <person name="Jhaveri J."/>
            <person name="Luo Y."/>
            <person name="Martinez D."/>
            <person name="Ngau W.C."/>
            <person name="Otillar B."/>
            <person name="Poliakov A."/>
            <person name="Porter A."/>
            <person name="Szajkowski L."/>
            <person name="Werner G."/>
            <person name="Zhou K."/>
            <person name="Grigoriev I.V."/>
            <person name="Rokhsar D.S."/>
            <person name="Grossman A.R."/>
        </authorList>
    </citation>
    <scope>NUCLEOTIDE SEQUENCE [LARGE SCALE GENOMIC DNA]</scope>
    <source>
        <strain evidence="3">CC-503</strain>
    </source>
</reference>
<feature type="region of interest" description="Disordered" evidence="1">
    <location>
        <begin position="616"/>
        <end position="674"/>
    </location>
</feature>
<feature type="compositionally biased region" description="Low complexity" evidence="1">
    <location>
        <begin position="849"/>
        <end position="863"/>
    </location>
</feature>
<accession>A0A2K3DTI9</accession>
<dbReference type="GO" id="GO:0045893">
    <property type="term" value="P:positive regulation of DNA-templated transcription"/>
    <property type="evidence" value="ECO:0000318"/>
    <property type="project" value="GO_Central"/>
</dbReference>
<dbReference type="STRING" id="3055.A0A2K3DTI9"/>
<keyword evidence="3" id="KW-1185">Reference proteome</keyword>
<dbReference type="InterPro" id="IPR052438">
    <property type="entry name" value="Chromatin_remod/trans_coact"/>
</dbReference>
<dbReference type="EMBL" id="CM008965">
    <property type="protein sequence ID" value="PNW83846.1"/>
    <property type="molecule type" value="Genomic_DNA"/>
</dbReference>
<evidence type="ECO:0000313" key="3">
    <source>
        <dbReference type="Proteomes" id="UP000006906"/>
    </source>
</evidence>
<feature type="region of interest" description="Disordered" evidence="1">
    <location>
        <begin position="700"/>
        <end position="736"/>
    </location>
</feature>
<dbReference type="GeneID" id="5726796"/>
<gene>
    <name evidence="2" type="ORF">CHLRE_04g217947v5</name>
</gene>
<dbReference type="OrthoDB" id="10691261at2759"/>
<feature type="region of interest" description="Disordered" evidence="1">
    <location>
        <begin position="922"/>
        <end position="947"/>
    </location>
</feature>
<feature type="compositionally biased region" description="Pro residues" evidence="1">
    <location>
        <begin position="219"/>
        <end position="231"/>
    </location>
</feature>
<feature type="compositionally biased region" description="Basic and acidic residues" evidence="1">
    <location>
        <begin position="1175"/>
        <end position="1190"/>
    </location>
</feature>
<dbReference type="InParanoid" id="A0A2K3DTI9"/>
<dbReference type="PANTHER" id="PTHR15572">
    <property type="entry name" value="GLIOMA TUMOR SUPPRESSOR CANDIDATE REGION GENE 1"/>
    <property type="match status" value="1"/>
</dbReference>